<evidence type="ECO:0000313" key="2">
    <source>
        <dbReference type="EMBL" id="KAG6744688.1"/>
    </source>
</evidence>
<evidence type="ECO:0008006" key="4">
    <source>
        <dbReference type="Google" id="ProtNLM"/>
    </source>
</evidence>
<dbReference type="EMBL" id="JAAWWB010000031">
    <property type="protein sequence ID" value="KAG6744688.1"/>
    <property type="molecule type" value="Genomic_DNA"/>
</dbReference>
<dbReference type="Proteomes" id="UP000886885">
    <property type="component" value="Chromosome 16A"/>
</dbReference>
<reference evidence="2" key="1">
    <citation type="journal article" date="2020" name="bioRxiv">
        <title>Hybrid origin of Populus tomentosa Carr. identified through genome sequencing and phylogenomic analysis.</title>
        <authorList>
            <person name="An X."/>
            <person name="Gao K."/>
            <person name="Chen Z."/>
            <person name="Li J."/>
            <person name="Yang X."/>
            <person name="Yang X."/>
            <person name="Zhou J."/>
            <person name="Guo T."/>
            <person name="Zhao T."/>
            <person name="Huang S."/>
            <person name="Miao D."/>
            <person name="Khan W.U."/>
            <person name="Rao P."/>
            <person name="Ye M."/>
            <person name="Lei B."/>
            <person name="Liao W."/>
            <person name="Wang J."/>
            <person name="Ji L."/>
            <person name="Li Y."/>
            <person name="Guo B."/>
            <person name="Mustafa N.S."/>
            <person name="Li S."/>
            <person name="Yun Q."/>
            <person name="Keller S.R."/>
            <person name="Mao J."/>
            <person name="Zhang R."/>
            <person name="Strauss S.H."/>
        </authorList>
    </citation>
    <scope>NUCLEOTIDE SEQUENCE</scope>
    <source>
        <strain evidence="2">GM15</strain>
        <tissue evidence="2">Leaf</tissue>
    </source>
</reference>
<organism evidence="2 3">
    <name type="scientific">Populus tomentosa</name>
    <name type="common">Chinese white poplar</name>
    <dbReference type="NCBI Taxonomy" id="118781"/>
    <lineage>
        <taxon>Eukaryota</taxon>
        <taxon>Viridiplantae</taxon>
        <taxon>Streptophyta</taxon>
        <taxon>Embryophyta</taxon>
        <taxon>Tracheophyta</taxon>
        <taxon>Spermatophyta</taxon>
        <taxon>Magnoliopsida</taxon>
        <taxon>eudicotyledons</taxon>
        <taxon>Gunneridae</taxon>
        <taxon>Pentapetalae</taxon>
        <taxon>rosids</taxon>
        <taxon>fabids</taxon>
        <taxon>Malpighiales</taxon>
        <taxon>Salicaceae</taxon>
        <taxon>Saliceae</taxon>
        <taxon>Populus</taxon>
    </lineage>
</organism>
<feature type="transmembrane region" description="Helical" evidence="1">
    <location>
        <begin position="20"/>
        <end position="40"/>
    </location>
</feature>
<evidence type="ECO:0000256" key="1">
    <source>
        <dbReference type="SAM" id="Phobius"/>
    </source>
</evidence>
<name>A0A8X7Y1V0_POPTO</name>
<keyword evidence="1" id="KW-0472">Membrane</keyword>
<proteinExistence type="predicted"/>
<dbReference type="AlphaFoldDB" id="A0A8X7Y1V0"/>
<comment type="caution">
    <text evidence="2">The sequence shown here is derived from an EMBL/GenBank/DDBJ whole genome shotgun (WGS) entry which is preliminary data.</text>
</comment>
<dbReference type="GO" id="GO:0005794">
    <property type="term" value="C:Golgi apparatus"/>
    <property type="evidence" value="ECO:0007669"/>
    <property type="project" value="TreeGrafter"/>
</dbReference>
<keyword evidence="3" id="KW-1185">Reference proteome</keyword>
<sequence length="498" mass="57116">MATIKKPLKPKPLTKLRSPILTLILCISAIALLCLFSSLISTNGFSFSSSKTIKNLRNKPYRQHTIHEKYLYWGSRIDCPGKHCESCEGLGHQESSLRCALEEAMFLNRFYALFLLNRFWYITCLVMGVLGVNDIEGGLTEISKFWITWAESSCAMDTLYDMDLISETVPVILDNSKDWFRVLSTSMRLGARGVAHVEGISRVDLKENSHYSNLLLINRTASPLSWFMECKDRNNRSAIMLPYSFLPTMASQSLRDAADKVIALLGDYDSMHVRRGDKIKTRKDRFGVYRTLHPHLDRDTRPEFILHRIEKWVPPGRILFIASNEKTPGFFSPLAVRYKLAYSSNYSRILDPVIENNYQLFMIERLILMGAKTFIKTFKEVDNDVSLTDDPKKNTKSWQLPVYTMDEVDFVEENQRDVGCERVINLPVFVEKRGTLAPVFDLLSLVKFTAHPCFATGMSRVSSGRYFLILDNVKITKMGDQYVVLSYCNLDRDAAKYE</sequence>
<keyword evidence="1" id="KW-0812">Transmembrane</keyword>
<evidence type="ECO:0000313" key="3">
    <source>
        <dbReference type="Proteomes" id="UP000886885"/>
    </source>
</evidence>
<protein>
    <recommendedName>
        <fullName evidence="4">O-fucosyltransferase family protein</fullName>
    </recommendedName>
</protein>
<gene>
    <name evidence="2" type="ORF">POTOM_051325</name>
</gene>
<dbReference type="PANTHER" id="PTHR31469:SF8">
    <property type="entry name" value="OS07G0641000 PROTEIN"/>
    <property type="match status" value="1"/>
</dbReference>
<keyword evidence="1" id="KW-1133">Transmembrane helix</keyword>
<accession>A0A8X7Y1V0</accession>
<dbReference type="PANTHER" id="PTHR31469">
    <property type="entry name" value="OS07G0633600 PROTEIN"/>
    <property type="match status" value="1"/>
</dbReference>
<dbReference type="OrthoDB" id="1903705at2759"/>
<dbReference type="FunFam" id="3.40.50.11350:FF:000006">
    <property type="entry name" value="Calcium ion binding"/>
    <property type="match status" value="1"/>
</dbReference>